<protein>
    <submittedName>
        <fullName evidence="3">Uncharacterized protein</fullName>
    </submittedName>
</protein>
<gene>
    <name evidence="3" type="ORF">P5673_030306</name>
</gene>
<reference evidence="3" key="2">
    <citation type="journal article" date="2023" name="Science">
        <title>Genomic signatures of disease resistance in endangered staghorn corals.</title>
        <authorList>
            <person name="Vollmer S.V."/>
            <person name="Selwyn J.D."/>
            <person name="Despard B.A."/>
            <person name="Roesel C.L."/>
        </authorList>
    </citation>
    <scope>NUCLEOTIDE SEQUENCE</scope>
    <source>
        <strain evidence="3">K2</strain>
    </source>
</reference>
<comment type="caution">
    <text evidence="3">The sequence shown here is derived from an EMBL/GenBank/DDBJ whole genome shotgun (WGS) entry which is preliminary data.</text>
</comment>
<keyword evidence="4" id="KW-1185">Reference proteome</keyword>
<evidence type="ECO:0000313" key="3">
    <source>
        <dbReference type="EMBL" id="KAK2549309.1"/>
    </source>
</evidence>
<reference evidence="3" key="1">
    <citation type="journal article" date="2023" name="G3 (Bethesda)">
        <title>Whole genome assembly and annotation of the endangered Caribbean coral Acropora cervicornis.</title>
        <authorList>
            <person name="Selwyn J.D."/>
            <person name="Vollmer S.V."/>
        </authorList>
    </citation>
    <scope>NUCLEOTIDE SEQUENCE</scope>
    <source>
        <strain evidence="3">K2</strain>
    </source>
</reference>
<accession>A0AAD9PUS2</accession>
<feature type="transmembrane region" description="Helical" evidence="2">
    <location>
        <begin position="84"/>
        <end position="105"/>
    </location>
</feature>
<dbReference type="AlphaFoldDB" id="A0AAD9PUS2"/>
<keyword evidence="2" id="KW-0472">Membrane</keyword>
<organism evidence="3 4">
    <name type="scientific">Acropora cervicornis</name>
    <name type="common">Staghorn coral</name>
    <dbReference type="NCBI Taxonomy" id="6130"/>
    <lineage>
        <taxon>Eukaryota</taxon>
        <taxon>Metazoa</taxon>
        <taxon>Cnidaria</taxon>
        <taxon>Anthozoa</taxon>
        <taxon>Hexacorallia</taxon>
        <taxon>Scleractinia</taxon>
        <taxon>Astrocoeniina</taxon>
        <taxon>Acroporidae</taxon>
        <taxon>Acropora</taxon>
    </lineage>
</organism>
<evidence type="ECO:0000313" key="4">
    <source>
        <dbReference type="Proteomes" id="UP001249851"/>
    </source>
</evidence>
<proteinExistence type="predicted"/>
<evidence type="ECO:0000256" key="1">
    <source>
        <dbReference type="SAM" id="MobiDB-lite"/>
    </source>
</evidence>
<name>A0AAD9PUS2_ACRCE</name>
<keyword evidence="2" id="KW-0812">Transmembrane</keyword>
<keyword evidence="2" id="KW-1133">Transmembrane helix</keyword>
<dbReference type="Proteomes" id="UP001249851">
    <property type="component" value="Unassembled WGS sequence"/>
</dbReference>
<dbReference type="EMBL" id="JARQWQ010000128">
    <property type="protein sequence ID" value="KAK2549309.1"/>
    <property type="molecule type" value="Genomic_DNA"/>
</dbReference>
<sequence length="627" mass="70707">MKENLESELNKAKDHIQFLTASSFEELVAQFQLQLFRHYNNEGPPLYDPNEMEAFAPALFTQILKSILNNGMSKDRQDTQRRRTVALMHILAYFTYILFRAIIVLCRSQKTSQLQKQSGLNAQLSGMSLTGLAAGPIIGVSANPRTILKFKNELALAHPNYVCEQVKKAIELNCFAILLVDDYHNVHAKKVPTKLITSTATHMASCLLDIHPTIPAVPHPQQTPLHRPVKITIKGAEVTCYGGIENRVIQQKMHQALVNMKKPFMNQLPIPMLHLSPKQLQEALRQLRQVSKKSHKPKFSNICTQDNKKIILSSQLRQSVIPEQGQFHVSLNAAEDAVTIFKHFFEKLLKTVLGTDLPHKPKTYKVTLCLTAALLGWLQIRDKVLQKFGICKDHEYGSVIYLLEHVTQERYSNGKPKGKVRYYLPTFETEVDARCFPLSYNLDKVQCGLEPNTTCFCDSPECHNNSNQRVHVLACFHSFHLTCLAADGACIICDPPLKSLAKQLSENFNKGLMNERKEETEEVTSSNDDNSRDLELSSAEEAEKYYNSEAWQRKVNGIINTYSNIHHPTKANHSQLLPTATCTQRSSPQTSRTNLLSTPSLSVMSLQTGSVTSWHFPLAYSQSTING</sequence>
<evidence type="ECO:0000256" key="2">
    <source>
        <dbReference type="SAM" id="Phobius"/>
    </source>
</evidence>
<feature type="region of interest" description="Disordered" evidence="1">
    <location>
        <begin position="513"/>
        <end position="534"/>
    </location>
</feature>